<reference evidence="2" key="1">
    <citation type="submission" date="2022-08" db="UniProtKB">
        <authorList>
            <consortium name="EnsemblMetazoa"/>
        </authorList>
    </citation>
    <scope>IDENTIFICATION</scope>
    <source>
        <strain evidence="2">05x7-T-G4-1.051#20</strain>
    </source>
</reference>
<evidence type="ECO:0000313" key="2">
    <source>
        <dbReference type="EnsemblMetazoa" id="G3042.8:cds"/>
    </source>
</evidence>
<feature type="compositionally biased region" description="Basic and acidic residues" evidence="1">
    <location>
        <begin position="110"/>
        <end position="126"/>
    </location>
</feature>
<accession>A0A8W8LZ02</accession>
<dbReference type="Proteomes" id="UP000005408">
    <property type="component" value="Unassembled WGS sequence"/>
</dbReference>
<protein>
    <submittedName>
        <fullName evidence="2">Uncharacterized protein</fullName>
    </submittedName>
</protein>
<sequence length="126" mass="13990">MTLGLSKHPSLVILNAKKFKEFFVCHRFHDTCDILDQFKEKKSMERETTLAEMTSRTANIATDSVDGVMRDCVASDISDKEAGPRDIKSLDTGTGAVNLRDMVGTSNEQSEDKGESVSDVRDKVLF</sequence>
<feature type="region of interest" description="Disordered" evidence="1">
    <location>
        <begin position="101"/>
        <end position="126"/>
    </location>
</feature>
<dbReference type="EnsemblMetazoa" id="G3042.8">
    <property type="protein sequence ID" value="G3042.8:cds"/>
    <property type="gene ID" value="G3042"/>
</dbReference>
<evidence type="ECO:0000256" key="1">
    <source>
        <dbReference type="SAM" id="MobiDB-lite"/>
    </source>
</evidence>
<keyword evidence="3" id="KW-1185">Reference proteome</keyword>
<evidence type="ECO:0000313" key="3">
    <source>
        <dbReference type="Proteomes" id="UP000005408"/>
    </source>
</evidence>
<proteinExistence type="predicted"/>
<organism evidence="2 3">
    <name type="scientific">Magallana gigas</name>
    <name type="common">Pacific oyster</name>
    <name type="synonym">Crassostrea gigas</name>
    <dbReference type="NCBI Taxonomy" id="29159"/>
    <lineage>
        <taxon>Eukaryota</taxon>
        <taxon>Metazoa</taxon>
        <taxon>Spiralia</taxon>
        <taxon>Lophotrochozoa</taxon>
        <taxon>Mollusca</taxon>
        <taxon>Bivalvia</taxon>
        <taxon>Autobranchia</taxon>
        <taxon>Pteriomorphia</taxon>
        <taxon>Ostreida</taxon>
        <taxon>Ostreoidea</taxon>
        <taxon>Ostreidae</taxon>
        <taxon>Magallana</taxon>
    </lineage>
</organism>
<name>A0A8W8LZ02_MAGGI</name>
<dbReference type="AlphaFoldDB" id="A0A8W8LZ02"/>